<dbReference type="Gene3D" id="3.40.309.10">
    <property type="entry name" value="Aldehyde Dehydrogenase, Chain A, domain 2"/>
    <property type="match status" value="1"/>
</dbReference>
<dbReference type="InterPro" id="IPR015590">
    <property type="entry name" value="Aldehyde_DH_dom"/>
</dbReference>
<dbReference type="GO" id="GO:0006081">
    <property type="term" value="P:aldehyde metabolic process"/>
    <property type="evidence" value="ECO:0007669"/>
    <property type="project" value="InterPro"/>
</dbReference>
<dbReference type="GO" id="GO:0004029">
    <property type="term" value="F:aldehyde dehydrogenase (NAD+) activity"/>
    <property type="evidence" value="ECO:0007669"/>
    <property type="project" value="TreeGrafter"/>
</dbReference>
<dbReference type="OrthoDB" id="440325at2759"/>
<feature type="active site" evidence="4">
    <location>
        <position position="302"/>
    </location>
</feature>
<keyword evidence="3" id="KW-0520">NAD</keyword>
<keyword evidence="2 5" id="KW-0560">Oxidoreductase</keyword>
<dbReference type="PANTHER" id="PTHR43570">
    <property type="entry name" value="ALDEHYDE DEHYDROGENASE"/>
    <property type="match status" value="1"/>
</dbReference>
<dbReference type="FunFam" id="3.40.605.10:FF:000004">
    <property type="entry name" value="Aldehyde dehydrogenase"/>
    <property type="match status" value="1"/>
</dbReference>
<evidence type="ECO:0000256" key="5">
    <source>
        <dbReference type="RuleBase" id="RU003345"/>
    </source>
</evidence>
<evidence type="ECO:0000256" key="2">
    <source>
        <dbReference type="ARBA" id="ARBA00023002"/>
    </source>
</evidence>
<dbReference type="InterPro" id="IPR016161">
    <property type="entry name" value="Ald_DH/histidinol_DH"/>
</dbReference>
<dbReference type="InterPro" id="IPR016163">
    <property type="entry name" value="Ald_DH_C"/>
</dbReference>
<dbReference type="InterPro" id="IPR029510">
    <property type="entry name" value="Ald_DH_CS_GLU"/>
</dbReference>
<organism evidence="7 8">
    <name type="scientific">Ignelater luminosus</name>
    <name type="common">Cucubano</name>
    <name type="synonym">Pyrophorus luminosus</name>
    <dbReference type="NCBI Taxonomy" id="2038154"/>
    <lineage>
        <taxon>Eukaryota</taxon>
        <taxon>Metazoa</taxon>
        <taxon>Ecdysozoa</taxon>
        <taxon>Arthropoda</taxon>
        <taxon>Hexapoda</taxon>
        <taxon>Insecta</taxon>
        <taxon>Pterygota</taxon>
        <taxon>Neoptera</taxon>
        <taxon>Endopterygota</taxon>
        <taxon>Coleoptera</taxon>
        <taxon>Polyphaga</taxon>
        <taxon>Elateriformia</taxon>
        <taxon>Elateroidea</taxon>
        <taxon>Elateridae</taxon>
        <taxon>Agrypninae</taxon>
        <taxon>Pyrophorini</taxon>
        <taxon>Ignelater</taxon>
    </lineage>
</organism>
<dbReference type="Pfam" id="PF00171">
    <property type="entry name" value="Aldedh"/>
    <property type="match status" value="1"/>
</dbReference>
<evidence type="ECO:0000256" key="1">
    <source>
        <dbReference type="ARBA" id="ARBA00009986"/>
    </source>
</evidence>
<dbReference type="EMBL" id="VTPC01008694">
    <property type="protein sequence ID" value="KAF2892521.1"/>
    <property type="molecule type" value="Genomic_DNA"/>
</dbReference>
<dbReference type="InterPro" id="IPR016162">
    <property type="entry name" value="Ald_DH_N"/>
</dbReference>
<comment type="caution">
    <text evidence="7">The sequence shown here is derived from an EMBL/GenBank/DDBJ whole genome shotgun (WGS) entry which is preliminary data.</text>
</comment>
<evidence type="ECO:0000313" key="8">
    <source>
        <dbReference type="Proteomes" id="UP000801492"/>
    </source>
</evidence>
<reference evidence="7" key="1">
    <citation type="submission" date="2019-08" db="EMBL/GenBank/DDBJ databases">
        <title>The genome of the North American firefly Photinus pyralis.</title>
        <authorList>
            <consortium name="Photinus pyralis genome working group"/>
            <person name="Fallon T.R."/>
            <person name="Sander Lower S.E."/>
            <person name="Weng J.-K."/>
        </authorList>
    </citation>
    <scope>NUCLEOTIDE SEQUENCE</scope>
    <source>
        <strain evidence="7">TRF0915ILg1</strain>
        <tissue evidence="7">Whole body</tissue>
    </source>
</reference>
<feature type="domain" description="Aldehyde dehydrogenase" evidence="6">
    <location>
        <begin position="74"/>
        <end position="521"/>
    </location>
</feature>
<evidence type="ECO:0000256" key="3">
    <source>
        <dbReference type="ARBA" id="ARBA00023027"/>
    </source>
</evidence>
<comment type="similarity">
    <text evidence="1 5">Belongs to the aldehyde dehydrogenase family.</text>
</comment>
<dbReference type="InterPro" id="IPR012394">
    <property type="entry name" value="Aldehyde_DH_NAD(P)"/>
</dbReference>
<keyword evidence="8" id="KW-1185">Reference proteome</keyword>
<gene>
    <name evidence="7" type="ORF">ILUMI_13649</name>
</gene>
<dbReference type="AlphaFoldDB" id="A0A8K0CVT5"/>
<sequence>MFIFDEAGVYTSCASSKLAIDNDIILVRLPANVTHYMWNNAMIKFNRGSAENMFESENDRAKSWTEGYNNSTIIDMENTNKIFTAAENQNTNTKTAAQIVNDARIQFNSGKTKCIKFRKQQLKNLLKMFEENEEAIENALALDLGRQKFTASIYDTEFTKCQIKHILKYLNEWSKPEYPPKPIYNYFENIRIQKDPYGVVLVLGPWNFPFALLFTPAIGAIAAGNCVVFKPSEISVASAKVISELVPRYLDNECYYVYDGGVVETTELLQQRFDYIFFTGSTAVGKIVHAAANKYLTPVTLELGGKSPVYLDDTVDIEIAAKRILWGKCFNAGQICVTPDYLLCTKAIQEKFILVAEKVIKEWYTDDVMNSPDFTRIISNKHFERLSTFLINQNNIAVGGKTDACQRFIEPTILINVTSDDPVMREEIFGPILPILVIQNVYDAIDYINSGEKPLALYIFTEDKKTKNLILNNTSCGGVTINDTIMHFVVNTLPFGGVGFSGMGSYHGKDSFDTFTHKKSILEKGSSKQYEKLFYARYPPFSERKRNDKSRRQGIMDVSKDAYEINIFKDQRTL</sequence>
<evidence type="ECO:0000313" key="7">
    <source>
        <dbReference type="EMBL" id="KAF2892521.1"/>
    </source>
</evidence>
<dbReference type="PROSITE" id="PS00687">
    <property type="entry name" value="ALDEHYDE_DEHYDR_GLU"/>
    <property type="match status" value="1"/>
</dbReference>
<dbReference type="GO" id="GO:0005737">
    <property type="term" value="C:cytoplasm"/>
    <property type="evidence" value="ECO:0007669"/>
    <property type="project" value="TreeGrafter"/>
</dbReference>
<dbReference type="SUPFAM" id="SSF53720">
    <property type="entry name" value="ALDH-like"/>
    <property type="match status" value="1"/>
</dbReference>
<name>A0A8K0CVT5_IGNLU</name>
<accession>A0A8K0CVT5</accession>
<dbReference type="FunFam" id="3.40.309.10:FF:000003">
    <property type="entry name" value="Aldehyde dehydrogenase"/>
    <property type="match status" value="1"/>
</dbReference>
<dbReference type="PANTHER" id="PTHR43570:SF16">
    <property type="entry name" value="ALDEHYDE DEHYDROGENASE TYPE III, ISOFORM Q"/>
    <property type="match status" value="1"/>
</dbReference>
<proteinExistence type="inferred from homology"/>
<dbReference type="Proteomes" id="UP000801492">
    <property type="component" value="Unassembled WGS sequence"/>
</dbReference>
<evidence type="ECO:0000256" key="4">
    <source>
        <dbReference type="PROSITE-ProRule" id="PRU10007"/>
    </source>
</evidence>
<evidence type="ECO:0000259" key="6">
    <source>
        <dbReference type="Pfam" id="PF00171"/>
    </source>
</evidence>
<dbReference type="Gene3D" id="3.40.605.10">
    <property type="entry name" value="Aldehyde Dehydrogenase, Chain A, domain 1"/>
    <property type="match status" value="1"/>
</dbReference>
<protein>
    <recommendedName>
        <fullName evidence="6">Aldehyde dehydrogenase domain-containing protein</fullName>
    </recommendedName>
</protein>